<gene>
    <name evidence="2" type="ORF">G0028_03810</name>
</gene>
<feature type="compositionally biased region" description="Polar residues" evidence="1">
    <location>
        <begin position="456"/>
        <end position="475"/>
    </location>
</feature>
<evidence type="ECO:0000256" key="1">
    <source>
        <dbReference type="SAM" id="MobiDB-lite"/>
    </source>
</evidence>
<evidence type="ECO:0000313" key="2">
    <source>
        <dbReference type="EMBL" id="QOW45095.1"/>
    </source>
</evidence>
<evidence type="ECO:0000313" key="3">
    <source>
        <dbReference type="Proteomes" id="UP000593966"/>
    </source>
</evidence>
<feature type="compositionally biased region" description="Basic and acidic residues" evidence="1">
    <location>
        <begin position="427"/>
        <end position="444"/>
    </location>
</feature>
<proteinExistence type="predicted"/>
<sequence length="481" mass="52917">MADSNNKQTKRMLSNTFGLAKKITATGLNMLNHVAPNSVTKLNQSPAKDSVVEGKARNQSMFEKKQYDNPQQMMREHLPKVSSQLLGRHYTKINNVASFISPQLNDKMSDYFFDKLNDFVSESSSVDKLLKEVGAKDLKELTQDPARSQRISQALANQNKILAAIQGAFTGATGVIGSAIDVPTSIALALRSIYQTGRAHGFELKPEDHEIVEFIFKKIDLGSVAEKQALLIAVRTFSTTLQTHDVSQFQQLVGSSTSSDVLKNWLSNQDGTWKWSWLDNLPQFKIVTKLAPLACMSISATYSWKLVDDATEKAQIVFKGAQQYQAQHPEENISALAAFEKSEILLTQASLLLQAPEQEDAASVPAIEETVENDVIQDVQVLTKDEAQQLKSKEEISIADLAKAHVATENSLSTDESQASEVVKTAKLTEKSQADEKNATKDAQDTQANVDAETVIDQSSENEAVTQNVEATAKSNRNKKV</sequence>
<protein>
    <submittedName>
        <fullName evidence="2">EcsC family protein</fullName>
    </submittedName>
</protein>
<dbReference type="InterPro" id="IPR024787">
    <property type="entry name" value="EcsC"/>
</dbReference>
<accession>A0A7S7AG72</accession>
<dbReference type="PANTHER" id="PTHR41260:SF1">
    <property type="entry name" value="PROTEIN ECSC"/>
    <property type="match status" value="1"/>
</dbReference>
<dbReference type="EMBL" id="CP048659">
    <property type="protein sequence ID" value="QOW45095.1"/>
    <property type="molecule type" value="Genomic_DNA"/>
</dbReference>
<dbReference type="RefSeq" id="WP_180047891.1">
    <property type="nucleotide sequence ID" value="NZ_CP048659.1"/>
</dbReference>
<dbReference type="Pfam" id="PF12787">
    <property type="entry name" value="EcsC"/>
    <property type="match status" value="1"/>
</dbReference>
<feature type="region of interest" description="Disordered" evidence="1">
    <location>
        <begin position="427"/>
        <end position="481"/>
    </location>
</feature>
<dbReference type="Proteomes" id="UP000593966">
    <property type="component" value="Chromosome"/>
</dbReference>
<dbReference type="PANTHER" id="PTHR41260">
    <property type="entry name" value="PROTEIN ECSC"/>
    <property type="match status" value="1"/>
</dbReference>
<organism evidence="2 3">
    <name type="scientific">Acinetobacter piscicola</name>
    <dbReference type="NCBI Taxonomy" id="2006115"/>
    <lineage>
        <taxon>Bacteria</taxon>
        <taxon>Pseudomonadati</taxon>
        <taxon>Pseudomonadota</taxon>
        <taxon>Gammaproteobacteria</taxon>
        <taxon>Moraxellales</taxon>
        <taxon>Moraxellaceae</taxon>
        <taxon>Acinetobacter</taxon>
    </lineage>
</organism>
<reference evidence="2 3" key="1">
    <citation type="submission" date="2020-02" db="EMBL/GenBank/DDBJ databases">
        <title>Tigecycline-resistant Acinetobacter species from pigs and migratory birds.</title>
        <authorList>
            <person name="Chen C."/>
            <person name="Sun J."/>
            <person name="Liao X.-P."/>
            <person name="Liu Y.-H."/>
        </authorList>
    </citation>
    <scope>NUCLEOTIDE SEQUENCE [LARGE SCALE GENOMIC DNA]</scope>
    <source>
        <strain evidence="2 3">YH12207_T</strain>
    </source>
</reference>
<name>A0A7S7AG72_9GAMM</name>
<dbReference type="AlphaFoldDB" id="A0A7S7AG72"/>
<keyword evidence="3" id="KW-1185">Reference proteome</keyword>